<dbReference type="GO" id="GO:0005829">
    <property type="term" value="C:cytosol"/>
    <property type="evidence" value="ECO:0007669"/>
    <property type="project" value="TreeGrafter"/>
</dbReference>
<evidence type="ECO:0000256" key="2">
    <source>
        <dbReference type="ARBA" id="ARBA00022801"/>
    </source>
</evidence>
<comment type="similarity">
    <text evidence="5">Belongs to the metallo-dependent hydrolases superfamily. Adenosine and AMP deaminases family. Adenine deaminase type 2 subfamily.</text>
</comment>
<evidence type="ECO:0000256" key="1">
    <source>
        <dbReference type="ARBA" id="ARBA00022723"/>
    </source>
</evidence>
<dbReference type="GO" id="GO:0009117">
    <property type="term" value="P:nucleotide metabolic process"/>
    <property type="evidence" value="ECO:0007669"/>
    <property type="project" value="UniProtKB-KW"/>
</dbReference>
<protein>
    <recommendedName>
        <fullName evidence="5">Adenine deaminase</fullName>
        <shortName evidence="5">ADE</shortName>
        <ecNumber evidence="5">3.5.4.2</ecNumber>
    </recommendedName>
    <alternativeName>
        <fullName evidence="5">Adenine aminohydrolase</fullName>
        <shortName evidence="5">AAH</shortName>
    </alternativeName>
</protein>
<dbReference type="InterPro" id="IPR032466">
    <property type="entry name" value="Metal_Hydrolase"/>
</dbReference>
<dbReference type="NCBIfam" id="NF006850">
    <property type="entry name" value="PRK09358.1-6"/>
    <property type="match status" value="1"/>
</dbReference>
<dbReference type="GO" id="GO:0006146">
    <property type="term" value="P:adenine catabolic process"/>
    <property type="evidence" value="ECO:0007669"/>
    <property type="project" value="UniProtKB-UniRule"/>
</dbReference>
<dbReference type="Pfam" id="PF00962">
    <property type="entry name" value="A_deaminase"/>
    <property type="match status" value="1"/>
</dbReference>
<gene>
    <name evidence="7" type="ORF">AVW16_02775</name>
</gene>
<dbReference type="GO" id="GO:0043103">
    <property type="term" value="P:hypoxanthine salvage"/>
    <property type="evidence" value="ECO:0007669"/>
    <property type="project" value="UniProtKB-UniRule"/>
</dbReference>
<dbReference type="Gene3D" id="3.20.20.140">
    <property type="entry name" value="Metal-dependent hydrolases"/>
    <property type="match status" value="1"/>
</dbReference>
<comment type="caution">
    <text evidence="7">The sequence shown here is derived from an EMBL/GenBank/DDBJ whole genome shotgun (WGS) entry which is preliminary data.</text>
</comment>
<comment type="function">
    <text evidence="5">Catalyzes the hydrolytic deamination of adenine to hypoxanthine. Plays an important role in the purine salvage pathway and in nitrogen catabolism.</text>
</comment>
<feature type="binding site" evidence="5">
    <location>
        <position position="19"/>
    </location>
    <ligand>
        <name>Zn(2+)</name>
        <dbReference type="ChEBI" id="CHEBI:29105"/>
        <note>catalytic</note>
    </ligand>
</feature>
<dbReference type="RefSeq" id="WP_066614457.1">
    <property type="nucleotide sequence ID" value="NZ_LQQU01000058.1"/>
</dbReference>
<dbReference type="HAMAP" id="MF_01962">
    <property type="entry name" value="Adenine_deaminase"/>
    <property type="match status" value="1"/>
</dbReference>
<evidence type="ECO:0000256" key="4">
    <source>
        <dbReference type="ARBA" id="ARBA00023080"/>
    </source>
</evidence>
<feature type="site" description="Important for catalytic activity" evidence="5">
    <location>
        <position position="221"/>
    </location>
</feature>
<evidence type="ECO:0000256" key="5">
    <source>
        <dbReference type="HAMAP-Rule" id="MF_01962"/>
    </source>
</evidence>
<keyword evidence="1 5" id="KW-0479">Metal-binding</keyword>
<dbReference type="GO" id="GO:0000034">
    <property type="term" value="F:adenine deaminase activity"/>
    <property type="evidence" value="ECO:0007669"/>
    <property type="project" value="UniProtKB-UniRule"/>
</dbReference>
<comment type="catalytic activity">
    <reaction evidence="5">
        <text>adenine + H2O + H(+) = hypoxanthine + NH4(+)</text>
        <dbReference type="Rhea" id="RHEA:23688"/>
        <dbReference type="ChEBI" id="CHEBI:15377"/>
        <dbReference type="ChEBI" id="CHEBI:15378"/>
        <dbReference type="ChEBI" id="CHEBI:16708"/>
        <dbReference type="ChEBI" id="CHEBI:17368"/>
        <dbReference type="ChEBI" id="CHEBI:28938"/>
        <dbReference type="EC" id="3.5.4.2"/>
    </reaction>
</comment>
<feature type="binding site" evidence="5">
    <location>
        <position position="197"/>
    </location>
    <ligand>
        <name>Zn(2+)</name>
        <dbReference type="ChEBI" id="CHEBI:29105"/>
        <note>catalytic</note>
    </ligand>
</feature>
<comment type="cofactor">
    <cofactor evidence="5">
        <name>Zn(2+)</name>
        <dbReference type="ChEBI" id="CHEBI:29105"/>
    </cofactor>
    <text evidence="5">Binds 1 zinc ion per subunit.</text>
</comment>
<feature type="binding site" evidence="5">
    <location>
        <position position="279"/>
    </location>
    <ligand>
        <name>substrate</name>
    </ligand>
</feature>
<evidence type="ECO:0000259" key="6">
    <source>
        <dbReference type="Pfam" id="PF00962"/>
    </source>
</evidence>
<evidence type="ECO:0000313" key="8">
    <source>
        <dbReference type="Proteomes" id="UP000076625"/>
    </source>
</evidence>
<dbReference type="GO" id="GO:0008270">
    <property type="term" value="F:zinc ion binding"/>
    <property type="evidence" value="ECO:0007669"/>
    <property type="project" value="UniProtKB-UniRule"/>
</dbReference>
<dbReference type="STRING" id="1452487.AVW16_02775"/>
<reference evidence="8" key="1">
    <citation type="submission" date="2016-01" db="EMBL/GenBank/DDBJ databases">
        <title>Draft genome of Chromobacterium sp. F49.</title>
        <authorList>
            <person name="Hong K.W."/>
        </authorList>
    </citation>
    <scope>NUCLEOTIDE SEQUENCE [LARGE SCALE GENOMIC DNA]</scope>
    <source>
        <strain evidence="8">CN10</strain>
    </source>
</reference>
<dbReference type="InterPro" id="IPR006330">
    <property type="entry name" value="Ado/ade_deaminase"/>
</dbReference>
<dbReference type="SUPFAM" id="SSF51556">
    <property type="entry name" value="Metallo-dependent hydrolases"/>
    <property type="match status" value="1"/>
</dbReference>
<dbReference type="PANTHER" id="PTHR43114">
    <property type="entry name" value="ADENINE DEAMINASE"/>
    <property type="match status" value="1"/>
</dbReference>
<feature type="binding site" evidence="5">
    <location>
        <position position="278"/>
    </location>
    <ligand>
        <name>Zn(2+)</name>
        <dbReference type="ChEBI" id="CHEBI:29105"/>
        <note>catalytic</note>
    </ligand>
</feature>
<organism evidence="7 8">
    <name type="scientific">Crenobacter luteus</name>
    <dbReference type="NCBI Taxonomy" id="1452487"/>
    <lineage>
        <taxon>Bacteria</taxon>
        <taxon>Pseudomonadati</taxon>
        <taxon>Pseudomonadota</taxon>
        <taxon>Betaproteobacteria</taxon>
        <taxon>Neisseriales</taxon>
        <taxon>Neisseriaceae</taxon>
        <taxon>Crenobacter</taxon>
    </lineage>
</organism>
<dbReference type="CDD" id="cd01320">
    <property type="entry name" value="ADA"/>
    <property type="match status" value="1"/>
</dbReference>
<dbReference type="EMBL" id="LQQU01000058">
    <property type="protein sequence ID" value="KZE25965.1"/>
    <property type="molecule type" value="Genomic_DNA"/>
</dbReference>
<dbReference type="Proteomes" id="UP000076625">
    <property type="component" value="Unassembled WGS sequence"/>
</dbReference>
<keyword evidence="2 5" id="KW-0378">Hydrolase</keyword>
<accession>A0A161TM21</accession>
<dbReference type="NCBIfam" id="TIGR01430">
    <property type="entry name" value="aden_deam"/>
    <property type="match status" value="1"/>
</dbReference>
<dbReference type="FunFam" id="3.20.20.140:FF:000039">
    <property type="entry name" value="Adenine deaminase"/>
    <property type="match status" value="1"/>
</dbReference>
<feature type="binding site" evidence="5">
    <location>
        <position position="17"/>
    </location>
    <ligand>
        <name>Zn(2+)</name>
        <dbReference type="ChEBI" id="CHEBI:29105"/>
        <note>catalytic</note>
    </ligand>
</feature>
<dbReference type="InterPro" id="IPR028892">
    <property type="entry name" value="ADE"/>
</dbReference>
<dbReference type="AlphaFoldDB" id="A0A161TM21"/>
<evidence type="ECO:0000313" key="7">
    <source>
        <dbReference type="EMBL" id="KZE25965.1"/>
    </source>
</evidence>
<dbReference type="OrthoDB" id="105475at2"/>
<evidence type="ECO:0000256" key="3">
    <source>
        <dbReference type="ARBA" id="ARBA00022833"/>
    </source>
</evidence>
<keyword evidence="4 5" id="KW-0546">Nucleotide metabolism</keyword>
<dbReference type="PANTHER" id="PTHR43114:SF6">
    <property type="entry name" value="ADENINE DEAMINASE"/>
    <property type="match status" value="1"/>
</dbReference>
<proteinExistence type="inferred from homology"/>
<feature type="active site" description="Proton donor" evidence="5">
    <location>
        <position position="200"/>
    </location>
</feature>
<keyword evidence="3 5" id="KW-0862">Zinc</keyword>
<feature type="domain" description="Adenosine deaminase" evidence="6">
    <location>
        <begin position="12"/>
        <end position="323"/>
    </location>
</feature>
<dbReference type="InterPro" id="IPR001365">
    <property type="entry name" value="A_deaminase_dom"/>
</dbReference>
<name>A0A161TM21_9NEIS</name>
<sequence>MTQQEALIRALPKVELHLHIEGTLEPEMMFELARRNGVKLPYDSVEAVRKAYDFSNLQSFLDLYYAGAGVLITEQDFYDLTWAYLKRCQADNVVHTEIFFDPQTHTERGIAFETVLAGIRRALDDGRAQLRISSRLIMSFLRHLSEEDGFRTLEMARPHLDRIDGVGLDSSEVGHPPSKFARLFAECKALGLPRVAHAGEEGPPEYVWEALDLLDVCRIDHGVRALEDGKLVERLAETRMPLTVCPFSNVKLRVFDKLSDHTLRVLLQKGLCATVNSDDPAYFGGYVQDNYLGCARELGLSGGEILQLVKNGFEASWLEEGERGWWMGECDIIAEKFGV</sequence>
<dbReference type="EC" id="3.5.4.2" evidence="5"/>
<keyword evidence="8" id="KW-1185">Reference proteome</keyword>